<dbReference type="Proteomes" id="UP000238322">
    <property type="component" value="Unassembled WGS sequence"/>
</dbReference>
<feature type="region of interest" description="Disordered" evidence="1">
    <location>
        <begin position="24"/>
        <end position="93"/>
    </location>
</feature>
<feature type="compositionally biased region" description="Low complexity" evidence="1">
    <location>
        <begin position="34"/>
        <end position="53"/>
    </location>
</feature>
<dbReference type="AlphaFoldDB" id="A0A2S8FZ21"/>
<accession>A0A2S8FZ21</accession>
<evidence type="ECO:0000313" key="3">
    <source>
        <dbReference type="EMBL" id="PQO37435.1"/>
    </source>
</evidence>
<evidence type="ECO:0000256" key="2">
    <source>
        <dbReference type="SAM" id="SignalP"/>
    </source>
</evidence>
<feature type="chain" id="PRO_5015541894" evidence="2">
    <location>
        <begin position="23"/>
        <end position="163"/>
    </location>
</feature>
<dbReference type="RefSeq" id="WP_105328684.1">
    <property type="nucleotide sequence ID" value="NZ_PUHY01000005.1"/>
</dbReference>
<evidence type="ECO:0000313" key="4">
    <source>
        <dbReference type="Proteomes" id="UP000238322"/>
    </source>
</evidence>
<gene>
    <name evidence="3" type="ORF">C5Y83_05690</name>
</gene>
<dbReference type="EMBL" id="PUHY01000005">
    <property type="protein sequence ID" value="PQO37435.1"/>
    <property type="molecule type" value="Genomic_DNA"/>
</dbReference>
<evidence type="ECO:0000256" key="1">
    <source>
        <dbReference type="SAM" id="MobiDB-lite"/>
    </source>
</evidence>
<reference evidence="3 4" key="1">
    <citation type="submission" date="2018-02" db="EMBL/GenBank/DDBJ databases">
        <title>Comparative genomes isolates from brazilian mangrove.</title>
        <authorList>
            <person name="Araujo J.E."/>
            <person name="Taketani R.G."/>
            <person name="Silva M.C.P."/>
            <person name="Loureco M.V."/>
            <person name="Andreote F.D."/>
        </authorList>
    </citation>
    <scope>NUCLEOTIDE SEQUENCE [LARGE SCALE GENOMIC DNA]</scope>
    <source>
        <strain evidence="3 4">Hex-1 MGV</strain>
    </source>
</reference>
<feature type="compositionally biased region" description="Acidic residues" evidence="1">
    <location>
        <begin position="77"/>
        <end position="88"/>
    </location>
</feature>
<protein>
    <submittedName>
        <fullName evidence="3">Uncharacterized protein</fullName>
    </submittedName>
</protein>
<sequence length="163" mass="17654">MPSIVTIHAIVLLLGIAYSASAQELSRTDPPPEYVTTPAEYTTTPPQYTTTPPEYIPLPDTVPPDFGQEDGQSSDDPYADDSDEEDTTTDPLTSINNVETIVQAYAQYALGMDSTSAQQFVNEFGNIASQLGYQTQDVGLEMGVKIALYLTLTRSLGFSSTLM</sequence>
<comment type="caution">
    <text evidence="3">The sequence shown here is derived from an EMBL/GenBank/DDBJ whole genome shotgun (WGS) entry which is preliminary data.</text>
</comment>
<name>A0A2S8FZ21_9BACT</name>
<keyword evidence="2" id="KW-0732">Signal</keyword>
<organism evidence="3 4">
    <name type="scientific">Blastopirellula marina</name>
    <dbReference type="NCBI Taxonomy" id="124"/>
    <lineage>
        <taxon>Bacteria</taxon>
        <taxon>Pseudomonadati</taxon>
        <taxon>Planctomycetota</taxon>
        <taxon>Planctomycetia</taxon>
        <taxon>Pirellulales</taxon>
        <taxon>Pirellulaceae</taxon>
        <taxon>Blastopirellula</taxon>
    </lineage>
</organism>
<proteinExistence type="predicted"/>
<feature type="signal peptide" evidence="2">
    <location>
        <begin position="1"/>
        <end position="22"/>
    </location>
</feature>